<accession>A0A8J5QJP9</accession>
<dbReference type="Proteomes" id="UP000694255">
    <property type="component" value="Unassembled WGS sequence"/>
</dbReference>
<proteinExistence type="predicted"/>
<evidence type="ECO:0000313" key="2">
    <source>
        <dbReference type="EMBL" id="KAG7664347.1"/>
    </source>
</evidence>
<sequence>MRLTFIRSISFKNTTGYVVPQTYKPNRTLIQKLPFKYACKVWLRSLKPNRLEEVQSELVELMIPTKHPENKDIIREFKQVKISRDDHLNEVGLKVINGEGLKTKHIVFVHGYGASLGCFARNFQLINKFKQSKKYNYHIHFLDNLTFGLSSNPKIKNDKINYWKIPRCASIRMVDNVKTDSKSLYKKYYKLIEGYRLHPENFEEYRRHFTPILKDLEDFYCGAIEEWRKASGIEKIDFLVGHSYGGYWSGSYSLKYPDSLSNLILLSPVGVERHVHAVTNTEISTEVVKPSLDPTSFKFLTRLPILSAKHVKNWYNKQPFLPRILPFLGPWGVQKYFEMWLSKLFKINKLVDKHGGPNVIFSNNNDLIYGKKKEIAKLVEYLFNSITSGTNSDIYIKYLLTPATVSKWPLYDKFTHTLQQSPEKLKFNIHLMYGQYDFMNSEAGAKLIEKLNNELPSGTIKEYSEIPEGGHNLYIDNPFDTNQKIYEIVMNQEKEV</sequence>
<dbReference type="AlphaFoldDB" id="A0A8J5QJP9"/>
<keyword evidence="3" id="KW-1185">Reference proteome</keyword>
<dbReference type="GO" id="GO:0042171">
    <property type="term" value="F:lysophosphatidic acid acyltransferase activity"/>
    <property type="evidence" value="ECO:0007669"/>
    <property type="project" value="TreeGrafter"/>
</dbReference>
<dbReference type="PANTHER" id="PTHR42886">
    <property type="entry name" value="RE40534P-RELATED"/>
    <property type="match status" value="1"/>
</dbReference>
<evidence type="ECO:0000259" key="1">
    <source>
        <dbReference type="Pfam" id="PF00561"/>
    </source>
</evidence>
<gene>
    <name evidence="2" type="ORF">J8A68_002129</name>
</gene>
<dbReference type="Pfam" id="PF00561">
    <property type="entry name" value="Abhydrolase_1"/>
    <property type="match status" value="1"/>
</dbReference>
<feature type="domain" description="AB hydrolase-1" evidence="1">
    <location>
        <begin position="104"/>
        <end position="279"/>
    </location>
</feature>
<dbReference type="RefSeq" id="XP_049264579.1">
    <property type="nucleotide sequence ID" value="XM_049405847.1"/>
</dbReference>
<dbReference type="OrthoDB" id="7457040at2759"/>
<organism evidence="2 3">
    <name type="scientific">[Candida] subhashii</name>
    <dbReference type="NCBI Taxonomy" id="561895"/>
    <lineage>
        <taxon>Eukaryota</taxon>
        <taxon>Fungi</taxon>
        <taxon>Dikarya</taxon>
        <taxon>Ascomycota</taxon>
        <taxon>Saccharomycotina</taxon>
        <taxon>Pichiomycetes</taxon>
        <taxon>Debaryomycetaceae</taxon>
        <taxon>Spathaspora</taxon>
    </lineage>
</organism>
<dbReference type="EMBL" id="JAGSYN010000097">
    <property type="protein sequence ID" value="KAG7664347.1"/>
    <property type="molecule type" value="Genomic_DNA"/>
</dbReference>
<dbReference type="GO" id="GO:0005743">
    <property type="term" value="C:mitochondrial inner membrane"/>
    <property type="evidence" value="ECO:0007669"/>
    <property type="project" value="TreeGrafter"/>
</dbReference>
<dbReference type="GO" id="GO:0035965">
    <property type="term" value="P:cardiolipin acyl-chain remodeling"/>
    <property type="evidence" value="ECO:0007669"/>
    <property type="project" value="TreeGrafter"/>
</dbReference>
<dbReference type="GO" id="GO:0004623">
    <property type="term" value="F:phospholipase A2 activity"/>
    <property type="evidence" value="ECO:0007669"/>
    <property type="project" value="TreeGrafter"/>
</dbReference>
<evidence type="ECO:0000313" key="3">
    <source>
        <dbReference type="Proteomes" id="UP000694255"/>
    </source>
</evidence>
<dbReference type="PANTHER" id="PTHR42886:SF23">
    <property type="entry name" value="1-ACYLGLYCEROL-3-PHOSPHATE O-ACYLTRANSFERASE ICT1-RELATED"/>
    <property type="match status" value="1"/>
</dbReference>
<dbReference type="GO" id="GO:0055088">
    <property type="term" value="P:lipid homeostasis"/>
    <property type="evidence" value="ECO:0007669"/>
    <property type="project" value="TreeGrafter"/>
</dbReference>
<comment type="caution">
    <text evidence="2">The sequence shown here is derived from an EMBL/GenBank/DDBJ whole genome shotgun (WGS) entry which is preliminary data.</text>
</comment>
<protein>
    <recommendedName>
        <fullName evidence="1">AB hydrolase-1 domain-containing protein</fullName>
    </recommendedName>
</protein>
<reference evidence="2 3" key="1">
    <citation type="journal article" date="2021" name="DNA Res.">
        <title>Genome analysis of Candida subhashii reveals its hybrid nature and dual mitochondrial genome conformations.</title>
        <authorList>
            <person name="Mixao V."/>
            <person name="Hegedusova E."/>
            <person name="Saus E."/>
            <person name="Pryszcz L.P."/>
            <person name="Cillingova A."/>
            <person name="Nosek J."/>
            <person name="Gabaldon T."/>
        </authorList>
    </citation>
    <scope>NUCLEOTIDE SEQUENCE [LARGE SCALE GENOMIC DNA]</scope>
    <source>
        <strain evidence="2 3">CBS 10753</strain>
    </source>
</reference>
<dbReference type="InterPro" id="IPR000073">
    <property type="entry name" value="AB_hydrolase_1"/>
</dbReference>
<dbReference type="GO" id="GO:0006654">
    <property type="term" value="P:phosphatidic acid biosynthetic process"/>
    <property type="evidence" value="ECO:0007669"/>
    <property type="project" value="TreeGrafter"/>
</dbReference>
<name>A0A8J5QJP9_9ASCO</name>
<dbReference type="GeneID" id="73468930"/>